<dbReference type="GO" id="GO:0000287">
    <property type="term" value="F:magnesium ion binding"/>
    <property type="evidence" value="ECO:0007669"/>
    <property type="project" value="UniProtKB-UniRule"/>
</dbReference>
<dbReference type="RefSeq" id="WP_116392674.1">
    <property type="nucleotide sequence ID" value="NZ_QUQO01000001.1"/>
</dbReference>
<proteinExistence type="inferred from homology"/>
<evidence type="ECO:0000313" key="19">
    <source>
        <dbReference type="Proteomes" id="UP000264589"/>
    </source>
</evidence>
<comment type="similarity">
    <text evidence="3 14">Belongs to the TPP enzyme family.</text>
</comment>
<dbReference type="GO" id="GO:0009097">
    <property type="term" value="P:isoleucine biosynthetic process"/>
    <property type="evidence" value="ECO:0007669"/>
    <property type="project" value="UniProtKB-UniPathway"/>
</dbReference>
<keyword evidence="5 14" id="KW-0028">Amino-acid biosynthesis</keyword>
<dbReference type="InParanoid" id="A0A371RKS3"/>
<dbReference type="InterPro" id="IPR029035">
    <property type="entry name" value="DHS-like_NAD/FAD-binding_dom"/>
</dbReference>
<dbReference type="AlphaFoldDB" id="A0A371RKS3"/>
<dbReference type="InterPro" id="IPR039368">
    <property type="entry name" value="AHAS_TPP"/>
</dbReference>
<evidence type="ECO:0000256" key="14">
    <source>
        <dbReference type="RuleBase" id="RU003591"/>
    </source>
</evidence>
<dbReference type="NCBIfam" id="NF006524">
    <property type="entry name" value="PRK08978.1"/>
    <property type="match status" value="1"/>
</dbReference>
<dbReference type="InterPro" id="IPR029061">
    <property type="entry name" value="THDP-binding"/>
</dbReference>
<dbReference type="CDD" id="cd07035">
    <property type="entry name" value="TPP_PYR_POX_like"/>
    <property type="match status" value="1"/>
</dbReference>
<dbReference type="PROSITE" id="PS00187">
    <property type="entry name" value="TPP_ENZYMES"/>
    <property type="match status" value="1"/>
</dbReference>
<dbReference type="Pfam" id="PF02775">
    <property type="entry name" value="TPP_enzyme_C"/>
    <property type="match status" value="1"/>
</dbReference>
<comment type="cofactor">
    <cofactor evidence="14">
        <name>Mg(2+)</name>
        <dbReference type="ChEBI" id="CHEBI:18420"/>
    </cofactor>
    <text evidence="14">Binds 1 Mg(2+) ion per subunit.</text>
</comment>
<dbReference type="Gene3D" id="3.40.50.1220">
    <property type="entry name" value="TPP-binding domain"/>
    <property type="match status" value="1"/>
</dbReference>
<dbReference type="GO" id="GO:0030976">
    <property type="term" value="F:thiamine pyrophosphate binding"/>
    <property type="evidence" value="ECO:0007669"/>
    <property type="project" value="UniProtKB-UniRule"/>
</dbReference>
<evidence type="ECO:0000256" key="4">
    <source>
        <dbReference type="ARBA" id="ARBA00013145"/>
    </source>
</evidence>
<dbReference type="FunCoup" id="A0A371RKS3">
    <property type="interactions" value="244"/>
</dbReference>
<evidence type="ECO:0000256" key="5">
    <source>
        <dbReference type="ARBA" id="ARBA00022605"/>
    </source>
</evidence>
<dbReference type="CDD" id="cd02015">
    <property type="entry name" value="TPP_AHAS"/>
    <property type="match status" value="1"/>
</dbReference>
<keyword evidence="8 14" id="KW-0479">Metal-binding</keyword>
<dbReference type="EMBL" id="QUQO01000001">
    <property type="protein sequence ID" value="RFB06041.1"/>
    <property type="molecule type" value="Genomic_DNA"/>
</dbReference>
<dbReference type="SUPFAM" id="SSF52467">
    <property type="entry name" value="DHS-like NAD/FAD-binding domain"/>
    <property type="match status" value="1"/>
</dbReference>
<keyword evidence="19" id="KW-1185">Reference proteome</keyword>
<dbReference type="InterPro" id="IPR045229">
    <property type="entry name" value="TPP_enz"/>
</dbReference>
<keyword evidence="11 14" id="KW-0786">Thiamine pyrophosphate</keyword>
<keyword evidence="12 14" id="KW-0100">Branched-chain amino acid biosynthesis</keyword>
<protein>
    <recommendedName>
        <fullName evidence="4 14">Acetolactate synthase</fullName>
        <ecNumber evidence="4 14">2.2.1.6</ecNumber>
    </recommendedName>
</protein>
<dbReference type="PANTHER" id="PTHR18968:SF142">
    <property type="entry name" value="ACETOLACTATE SYNTHASE"/>
    <property type="match status" value="1"/>
</dbReference>
<dbReference type="GO" id="GO:0003984">
    <property type="term" value="F:acetolactate synthase activity"/>
    <property type="evidence" value="ECO:0007669"/>
    <property type="project" value="UniProtKB-EC"/>
</dbReference>
<dbReference type="InterPro" id="IPR000399">
    <property type="entry name" value="TPP-bd_CS"/>
</dbReference>
<feature type="domain" description="Thiamine pyrophosphate enzyme N-terminal TPP-binding" evidence="17">
    <location>
        <begin position="17"/>
        <end position="130"/>
    </location>
</feature>
<dbReference type="FunFam" id="3.40.50.970:FF:000016">
    <property type="entry name" value="Acetolactate synthase"/>
    <property type="match status" value="1"/>
</dbReference>
<dbReference type="InterPro" id="IPR011766">
    <property type="entry name" value="TPP_enzyme_TPP-bd"/>
</dbReference>
<evidence type="ECO:0000256" key="7">
    <source>
        <dbReference type="ARBA" id="ARBA00022679"/>
    </source>
</evidence>
<evidence type="ECO:0000256" key="2">
    <source>
        <dbReference type="ARBA" id="ARBA00005025"/>
    </source>
</evidence>
<dbReference type="InterPro" id="IPR012001">
    <property type="entry name" value="Thiamin_PyroP_enz_TPP-bd_dom"/>
</dbReference>
<sequence>MNTATAQAPTPAPEILRGADLVVRALEAQGVTTVFGYPGGAIMPVYDALPGSSLKHILCRHEQGAAFAAAGWSRMTGKAGVCFATSGPGATNLVTGIADAFMDSVPMVAITGQVAEAVMGTDAFQEIDTFGVTMPVVKHSYIVRNAAELPEIIAEAFRIAEEGRPGPVLVDIPKDIQLATADVSITPPMKREELPTDVSVLDAAREAVRSAKRPLFYLGGGIVRSGATEDVRRVVEETGIPAVATLQAQGVLPTGHEQFLGMLGMHGSRAANLAVQSTDLLIVVGARFDDRATGRLNGFAPEARVIHFDRDISEISKLRDANIAVPGELKDSVTGFNPGPCDVAEWCSTCYAEREASAPRYDAPGEGIFAPAFLKQLSEAAGDDFVGVADVGQHQMWIAQHCRFSRPQAHLTSGGLGSMGFSLPTAMGAKMSEPSATVVSISGDGGFMMNVQELATIRRYQIPVKIVVINNSRLGMVRQWQELFFEENYSEVDLSDNPDFAVVAQAFGIEGFTITKRDEVPGAIDRLLKADGPILCHVVIDPADNVWPLVPPGATNAEMLETSK</sequence>
<dbReference type="FunFam" id="3.40.50.970:FF:000007">
    <property type="entry name" value="Acetolactate synthase"/>
    <property type="match status" value="1"/>
</dbReference>
<dbReference type="SUPFAM" id="SSF52518">
    <property type="entry name" value="Thiamin diphosphate-binding fold (THDP-binding)"/>
    <property type="match status" value="2"/>
</dbReference>
<keyword evidence="10 14" id="KW-0460">Magnesium</keyword>
<evidence type="ECO:0000256" key="1">
    <source>
        <dbReference type="ARBA" id="ARBA00004974"/>
    </source>
</evidence>
<dbReference type="GO" id="GO:0005948">
    <property type="term" value="C:acetolactate synthase complex"/>
    <property type="evidence" value="ECO:0007669"/>
    <property type="project" value="UniProtKB-ARBA"/>
</dbReference>
<evidence type="ECO:0000256" key="8">
    <source>
        <dbReference type="ARBA" id="ARBA00022723"/>
    </source>
</evidence>
<dbReference type="GO" id="GO:0009099">
    <property type="term" value="P:L-valine biosynthetic process"/>
    <property type="evidence" value="ECO:0007669"/>
    <property type="project" value="UniProtKB-UniPathway"/>
</dbReference>
<evidence type="ECO:0000256" key="10">
    <source>
        <dbReference type="ARBA" id="ARBA00022842"/>
    </source>
</evidence>
<organism evidence="18 19">
    <name type="scientific">Parvularcula marina</name>
    <dbReference type="NCBI Taxonomy" id="2292771"/>
    <lineage>
        <taxon>Bacteria</taxon>
        <taxon>Pseudomonadati</taxon>
        <taxon>Pseudomonadota</taxon>
        <taxon>Alphaproteobacteria</taxon>
        <taxon>Parvularculales</taxon>
        <taxon>Parvularculaceae</taxon>
        <taxon>Parvularcula</taxon>
    </lineage>
</organism>
<comment type="pathway">
    <text evidence="1 14">Amino-acid biosynthesis; L-isoleucine biosynthesis; L-isoleucine from 2-oxobutanoate: step 1/4.</text>
</comment>
<reference evidence="18 19" key="1">
    <citation type="submission" date="2018-08" db="EMBL/GenBank/DDBJ databases">
        <title>Parvularcula sp. SM1705, isolated from surface water of the South Sea China.</title>
        <authorList>
            <person name="Sun L."/>
        </authorList>
    </citation>
    <scope>NUCLEOTIDE SEQUENCE [LARGE SCALE GENOMIC DNA]</scope>
    <source>
        <strain evidence="18 19">SM1705</strain>
    </source>
</reference>
<comment type="pathway">
    <text evidence="2 14">Amino-acid biosynthesis; L-valine biosynthesis; L-valine from pyruvate: step 1/4.</text>
</comment>
<keyword evidence="9" id="KW-0274">FAD</keyword>
<dbReference type="InterPro" id="IPR012000">
    <property type="entry name" value="Thiamin_PyroP_enz_cen_dom"/>
</dbReference>
<comment type="caution">
    <text evidence="18">The sequence shown here is derived from an EMBL/GenBank/DDBJ whole genome shotgun (WGS) entry which is preliminary data.</text>
</comment>
<accession>A0A371RKS3</accession>
<keyword evidence="7 14" id="KW-0808">Transferase</keyword>
<evidence type="ECO:0000256" key="11">
    <source>
        <dbReference type="ARBA" id="ARBA00023052"/>
    </source>
</evidence>
<evidence type="ECO:0000256" key="12">
    <source>
        <dbReference type="ARBA" id="ARBA00023304"/>
    </source>
</evidence>
<dbReference type="PANTHER" id="PTHR18968">
    <property type="entry name" value="THIAMINE PYROPHOSPHATE ENZYMES"/>
    <property type="match status" value="1"/>
</dbReference>
<evidence type="ECO:0000259" key="15">
    <source>
        <dbReference type="Pfam" id="PF00205"/>
    </source>
</evidence>
<dbReference type="FunFam" id="3.40.50.1220:FF:000008">
    <property type="entry name" value="Acetolactate synthase"/>
    <property type="match status" value="1"/>
</dbReference>
<evidence type="ECO:0000256" key="9">
    <source>
        <dbReference type="ARBA" id="ARBA00022827"/>
    </source>
</evidence>
<evidence type="ECO:0000259" key="16">
    <source>
        <dbReference type="Pfam" id="PF02775"/>
    </source>
</evidence>
<gene>
    <name evidence="18" type="ORF">DX908_12685</name>
</gene>
<dbReference type="Proteomes" id="UP000264589">
    <property type="component" value="Unassembled WGS sequence"/>
</dbReference>
<name>A0A371RKS3_9PROT</name>
<comment type="catalytic activity">
    <reaction evidence="13 14">
        <text>2 pyruvate + H(+) = (2S)-2-acetolactate + CO2</text>
        <dbReference type="Rhea" id="RHEA:25249"/>
        <dbReference type="ChEBI" id="CHEBI:15361"/>
        <dbReference type="ChEBI" id="CHEBI:15378"/>
        <dbReference type="ChEBI" id="CHEBI:16526"/>
        <dbReference type="ChEBI" id="CHEBI:58476"/>
        <dbReference type="EC" id="2.2.1.6"/>
    </reaction>
</comment>
<dbReference type="Gene3D" id="3.40.50.970">
    <property type="match status" value="2"/>
</dbReference>
<dbReference type="EC" id="2.2.1.6" evidence="4 14"/>
<evidence type="ECO:0000259" key="17">
    <source>
        <dbReference type="Pfam" id="PF02776"/>
    </source>
</evidence>
<dbReference type="Pfam" id="PF00205">
    <property type="entry name" value="TPP_enzyme_M"/>
    <property type="match status" value="1"/>
</dbReference>
<evidence type="ECO:0000256" key="3">
    <source>
        <dbReference type="ARBA" id="ARBA00007812"/>
    </source>
</evidence>
<comment type="cofactor">
    <cofactor evidence="14">
        <name>thiamine diphosphate</name>
        <dbReference type="ChEBI" id="CHEBI:58937"/>
    </cofactor>
    <text evidence="14">Binds 1 thiamine pyrophosphate per subunit.</text>
</comment>
<dbReference type="InterPro" id="IPR012846">
    <property type="entry name" value="Acetolactate_synth_lsu"/>
</dbReference>
<feature type="domain" description="Thiamine pyrophosphate enzyme TPP-binding" evidence="16">
    <location>
        <begin position="390"/>
        <end position="538"/>
    </location>
</feature>
<keyword evidence="6" id="KW-0285">Flavoprotein</keyword>
<evidence type="ECO:0000313" key="18">
    <source>
        <dbReference type="EMBL" id="RFB06041.1"/>
    </source>
</evidence>
<dbReference type="Pfam" id="PF02776">
    <property type="entry name" value="TPP_enzyme_N"/>
    <property type="match status" value="1"/>
</dbReference>
<evidence type="ECO:0000256" key="6">
    <source>
        <dbReference type="ARBA" id="ARBA00022630"/>
    </source>
</evidence>
<feature type="domain" description="Thiamine pyrophosphate enzyme central" evidence="15">
    <location>
        <begin position="202"/>
        <end position="333"/>
    </location>
</feature>
<dbReference type="OrthoDB" id="4494979at2"/>
<dbReference type="UniPathway" id="UPA00049">
    <property type="reaction ID" value="UER00059"/>
</dbReference>
<dbReference type="NCBIfam" id="TIGR00118">
    <property type="entry name" value="acolac_lg"/>
    <property type="match status" value="1"/>
</dbReference>
<dbReference type="GO" id="GO:0050660">
    <property type="term" value="F:flavin adenine dinucleotide binding"/>
    <property type="evidence" value="ECO:0007669"/>
    <property type="project" value="InterPro"/>
</dbReference>
<dbReference type="UniPathway" id="UPA00047">
    <property type="reaction ID" value="UER00055"/>
</dbReference>
<evidence type="ECO:0000256" key="13">
    <source>
        <dbReference type="ARBA" id="ARBA00048670"/>
    </source>
</evidence>